<sequence length="116" mass="13445">MATTMDKFPWIWRDLAKAGYLTSWCNADPYSAAFNWRMHGFKDAPTAEIGPCANIGLTVWLQRPLVARQRRQVQAFYFTACKVDRQSASKANRFQQYYHIRGKLLPKSLQGDELEQ</sequence>
<proteinExistence type="predicted"/>
<name>A0AAV4IZE1_9GAST</name>
<reference evidence="1 2" key="1">
    <citation type="journal article" date="2021" name="Elife">
        <title>Chloroplast acquisition without the gene transfer in kleptoplastic sea slugs, Plakobranchus ocellatus.</title>
        <authorList>
            <person name="Maeda T."/>
            <person name="Takahashi S."/>
            <person name="Yoshida T."/>
            <person name="Shimamura S."/>
            <person name="Takaki Y."/>
            <person name="Nagai Y."/>
            <person name="Toyoda A."/>
            <person name="Suzuki Y."/>
            <person name="Arimoto A."/>
            <person name="Ishii H."/>
            <person name="Satoh N."/>
            <person name="Nishiyama T."/>
            <person name="Hasebe M."/>
            <person name="Maruyama T."/>
            <person name="Minagawa J."/>
            <person name="Obokata J."/>
            <person name="Shigenobu S."/>
        </authorList>
    </citation>
    <scope>NUCLEOTIDE SEQUENCE [LARGE SCALE GENOMIC DNA]</scope>
</reference>
<organism evidence="1 2">
    <name type="scientific">Elysia marginata</name>
    <dbReference type="NCBI Taxonomy" id="1093978"/>
    <lineage>
        <taxon>Eukaryota</taxon>
        <taxon>Metazoa</taxon>
        <taxon>Spiralia</taxon>
        <taxon>Lophotrochozoa</taxon>
        <taxon>Mollusca</taxon>
        <taxon>Gastropoda</taxon>
        <taxon>Heterobranchia</taxon>
        <taxon>Euthyneura</taxon>
        <taxon>Panpulmonata</taxon>
        <taxon>Sacoglossa</taxon>
        <taxon>Placobranchoidea</taxon>
        <taxon>Plakobranchidae</taxon>
        <taxon>Elysia</taxon>
    </lineage>
</organism>
<dbReference type="EMBL" id="BMAT01013544">
    <property type="protein sequence ID" value="GFS15084.1"/>
    <property type="molecule type" value="Genomic_DNA"/>
</dbReference>
<dbReference type="AlphaFoldDB" id="A0AAV4IZE1"/>
<dbReference type="Proteomes" id="UP000762676">
    <property type="component" value="Unassembled WGS sequence"/>
</dbReference>
<accession>A0AAV4IZE1</accession>
<evidence type="ECO:0000313" key="1">
    <source>
        <dbReference type="EMBL" id="GFS15084.1"/>
    </source>
</evidence>
<protein>
    <submittedName>
        <fullName evidence="1">Uncharacterized protein</fullName>
    </submittedName>
</protein>
<keyword evidence="2" id="KW-1185">Reference proteome</keyword>
<gene>
    <name evidence="1" type="ORF">ElyMa_006762700</name>
</gene>
<comment type="caution">
    <text evidence="1">The sequence shown here is derived from an EMBL/GenBank/DDBJ whole genome shotgun (WGS) entry which is preliminary data.</text>
</comment>
<evidence type="ECO:0000313" key="2">
    <source>
        <dbReference type="Proteomes" id="UP000762676"/>
    </source>
</evidence>